<gene>
    <name evidence="2" type="ORF">JOF57_004102</name>
</gene>
<evidence type="ECO:0000256" key="1">
    <source>
        <dbReference type="SAM" id="MobiDB-lite"/>
    </source>
</evidence>
<evidence type="ECO:0000313" key="3">
    <source>
        <dbReference type="Proteomes" id="UP000694460"/>
    </source>
</evidence>
<accession>A0ABS4ZXD9</accession>
<proteinExistence type="predicted"/>
<dbReference type="Proteomes" id="UP000694460">
    <property type="component" value="Unassembled WGS sequence"/>
</dbReference>
<organism evidence="2 3">
    <name type="scientific">Mycolicibacterium lutetiense</name>
    <dbReference type="NCBI Taxonomy" id="1641992"/>
    <lineage>
        <taxon>Bacteria</taxon>
        <taxon>Bacillati</taxon>
        <taxon>Actinomycetota</taxon>
        <taxon>Actinomycetes</taxon>
        <taxon>Mycobacteriales</taxon>
        <taxon>Mycobacteriaceae</taxon>
        <taxon>Mycolicibacterium</taxon>
    </lineage>
</organism>
<reference evidence="2 3" key="1">
    <citation type="submission" date="2021-03" db="EMBL/GenBank/DDBJ databases">
        <title>Sequencing the genomes of 1000 actinobacteria strains.</title>
        <authorList>
            <person name="Klenk H.-P."/>
        </authorList>
    </citation>
    <scope>NUCLEOTIDE SEQUENCE [LARGE SCALE GENOMIC DNA]</scope>
    <source>
        <strain evidence="2 3">DSM 46713</strain>
    </source>
</reference>
<sequence>MTHITEPRVIGNHADMGPSKSKDVDDSEVSIAALATMEALRAQIMSGSS</sequence>
<name>A0ABS4ZXD9_9MYCO</name>
<keyword evidence="3" id="KW-1185">Reference proteome</keyword>
<protein>
    <submittedName>
        <fullName evidence="2">Uncharacterized protein</fullName>
    </submittedName>
</protein>
<feature type="region of interest" description="Disordered" evidence="1">
    <location>
        <begin position="1"/>
        <end position="25"/>
    </location>
</feature>
<evidence type="ECO:0000313" key="2">
    <source>
        <dbReference type="EMBL" id="MBP2454189.1"/>
    </source>
</evidence>
<comment type="caution">
    <text evidence="2">The sequence shown here is derived from an EMBL/GenBank/DDBJ whole genome shotgun (WGS) entry which is preliminary data.</text>
</comment>
<dbReference type="EMBL" id="JAGIOP010000002">
    <property type="protein sequence ID" value="MBP2454189.1"/>
    <property type="molecule type" value="Genomic_DNA"/>
</dbReference>